<name>Q5DI22_SCHJA</name>
<evidence type="ECO:0000313" key="2">
    <source>
        <dbReference type="EMBL" id="AAW24534.1"/>
    </source>
</evidence>
<sequence length="125" mass="14098">MEPQQKSSIDSKPIMIIPNFFPSTSCIESILTGKTNDCHQEDKSSMDSNTDLQDNKNIDPLRDRLNKRLSEAVHHTITTSMNNTAQINNNSKNIIINDTLSALVINGYKTRGLKKAERIFSMTMK</sequence>
<accession>Q5DI22</accession>
<dbReference type="EMBL" id="AY812802">
    <property type="protein sequence ID" value="AAW24534.1"/>
    <property type="molecule type" value="mRNA"/>
</dbReference>
<protein>
    <submittedName>
        <fullName evidence="2">SJCHGC04534 protein</fullName>
    </submittedName>
</protein>
<reference evidence="2" key="2">
    <citation type="journal article" date="2006" name="PLoS Pathog.">
        <title>New perspectives on host-parasite interplay by comparative transcriptomic and proteomic analyses of Schistosoma japonicum.</title>
        <authorList>
            <person name="Liu F."/>
            <person name="Lu J."/>
            <person name="Hu W."/>
            <person name="Wang S.Y."/>
            <person name="Cui S.J."/>
            <person name="Chi M."/>
            <person name="Yan Q."/>
            <person name="Wang X.R."/>
            <person name="Song H.D."/>
            <person name="Xu X.N."/>
            <person name="Wang J.J."/>
            <person name="Zhang X.L."/>
            <person name="Zhang X."/>
            <person name="Wang Z.Q."/>
            <person name="Xue C.L."/>
            <person name="Brindley P.J."/>
            <person name="McManus D.P."/>
            <person name="Yang P.Y."/>
            <person name="Feng Z."/>
            <person name="Chen Z."/>
            <person name="Han Z.G."/>
        </authorList>
    </citation>
    <scope>NUCLEOTIDE SEQUENCE</scope>
</reference>
<reference evidence="2" key="1">
    <citation type="submission" date="2004-11" db="EMBL/GenBank/DDBJ databases">
        <title>The full-length cDNA sequences of Schistosoma japonicum genes.</title>
        <authorList>
            <person name="Han Z."/>
        </authorList>
    </citation>
    <scope>NUCLEOTIDE SEQUENCE</scope>
</reference>
<organism evidence="2">
    <name type="scientific">Schistosoma japonicum</name>
    <name type="common">Blood fluke</name>
    <dbReference type="NCBI Taxonomy" id="6182"/>
    <lineage>
        <taxon>Eukaryota</taxon>
        <taxon>Metazoa</taxon>
        <taxon>Spiralia</taxon>
        <taxon>Lophotrochozoa</taxon>
        <taxon>Platyhelminthes</taxon>
        <taxon>Trematoda</taxon>
        <taxon>Digenea</taxon>
        <taxon>Strigeidida</taxon>
        <taxon>Schistosomatoidea</taxon>
        <taxon>Schistosomatidae</taxon>
        <taxon>Schistosoma</taxon>
    </lineage>
</organism>
<proteinExistence type="evidence at transcript level"/>
<evidence type="ECO:0000256" key="1">
    <source>
        <dbReference type="SAM" id="MobiDB-lite"/>
    </source>
</evidence>
<dbReference type="AlphaFoldDB" id="Q5DI22"/>
<feature type="region of interest" description="Disordered" evidence="1">
    <location>
        <begin position="37"/>
        <end position="58"/>
    </location>
</feature>